<dbReference type="AlphaFoldDB" id="A0A0E2D059"/>
<evidence type="ECO:0000313" key="2">
    <source>
        <dbReference type="Proteomes" id="UP000001340"/>
    </source>
</evidence>
<organism evidence="1 2">
    <name type="scientific">Leptospira interrogans str. UI 12758</name>
    <dbReference type="NCBI Taxonomy" id="1049938"/>
    <lineage>
        <taxon>Bacteria</taxon>
        <taxon>Pseudomonadati</taxon>
        <taxon>Spirochaetota</taxon>
        <taxon>Spirochaetia</taxon>
        <taxon>Leptospirales</taxon>
        <taxon>Leptospiraceae</taxon>
        <taxon>Leptospira</taxon>
    </lineage>
</organism>
<gene>
    <name evidence="1" type="ORF">LEP1GSC105_1806</name>
</gene>
<comment type="caution">
    <text evidence="1">The sequence shown here is derived from an EMBL/GenBank/DDBJ whole genome shotgun (WGS) entry which is preliminary data.</text>
</comment>
<accession>A0A0E2D059</accession>
<evidence type="ECO:0000313" key="1">
    <source>
        <dbReference type="EMBL" id="EKR53236.1"/>
    </source>
</evidence>
<protein>
    <submittedName>
        <fullName evidence="1">Uncharacterized protein</fullName>
    </submittedName>
</protein>
<sequence length="67" mass="8102">MTSNSTHLNLIKVFQNLLEVITLNLSKRDSRLYQKKPEIFRIWKGWFCLGTNLNLQLFRKKLDFFQI</sequence>
<name>A0A0E2D059_LEPIR</name>
<proteinExistence type="predicted"/>
<dbReference type="EMBL" id="AHNR02000068">
    <property type="protein sequence ID" value="EKR53236.1"/>
    <property type="molecule type" value="Genomic_DNA"/>
</dbReference>
<dbReference type="Proteomes" id="UP000001340">
    <property type="component" value="Unassembled WGS sequence"/>
</dbReference>
<reference evidence="1 2" key="1">
    <citation type="submission" date="2012-10" db="EMBL/GenBank/DDBJ databases">
        <authorList>
            <person name="Harkins D.M."/>
            <person name="Durkin A.S."/>
            <person name="Brinkac L.M."/>
            <person name="Haft D.H."/>
            <person name="Selengut J.D."/>
            <person name="Sanka R."/>
            <person name="DePew J."/>
            <person name="Purushe J."/>
            <person name="Chanthongthip A."/>
            <person name="Lattana O."/>
            <person name="Phetsouvanh R."/>
            <person name="Newton P.N."/>
            <person name="Vinetz J.M."/>
            <person name="Sutton G.G."/>
            <person name="Nierman W.C."/>
            <person name="Fouts D.E."/>
        </authorList>
    </citation>
    <scope>NUCLEOTIDE SEQUENCE [LARGE SCALE GENOMIC DNA]</scope>
    <source>
        <strain evidence="1 2">UI 12758</strain>
    </source>
</reference>
<dbReference type="RefSeq" id="WP_000203384.1">
    <property type="nucleotide sequence ID" value="NZ_AHNR02000068.1"/>
</dbReference>